<dbReference type="GO" id="GO:0033214">
    <property type="term" value="P:siderophore-iron import into cell"/>
    <property type="evidence" value="ECO:0007669"/>
    <property type="project" value="TreeGrafter"/>
</dbReference>
<dbReference type="EMBL" id="LLVT01000003">
    <property type="protein sequence ID" value="KSW10469.1"/>
    <property type="molecule type" value="Genomic_DNA"/>
</dbReference>
<keyword evidence="6 8" id="KW-1133">Transmembrane helix</keyword>
<gene>
    <name evidence="9" type="ORF">APY09_08155</name>
</gene>
<keyword evidence="5 8" id="KW-0812">Transmembrane</keyword>
<feature type="transmembrane region" description="Helical" evidence="8">
    <location>
        <begin position="213"/>
        <end position="236"/>
    </location>
</feature>
<reference evidence="9 10" key="1">
    <citation type="submission" date="2015-10" db="EMBL/GenBank/DDBJ databases">
        <title>Draft Genome of Actinomyces odontolyticus subsp. actinosynbacter strain XH001.</title>
        <authorList>
            <person name="Mclean J.S."/>
            <person name="He X."/>
        </authorList>
    </citation>
    <scope>NUCLEOTIDE SEQUENCE [LARGE SCALE GENOMIC DNA]</scope>
    <source>
        <strain evidence="9 10">XH001</strain>
    </source>
</reference>
<name>A0A0V8RQU3_9ACTO</name>
<evidence type="ECO:0000256" key="5">
    <source>
        <dbReference type="ARBA" id="ARBA00022692"/>
    </source>
</evidence>
<feature type="transmembrane region" description="Helical" evidence="8">
    <location>
        <begin position="256"/>
        <end position="283"/>
    </location>
</feature>
<keyword evidence="3" id="KW-0813">Transport</keyword>
<dbReference type="Proteomes" id="UP000054686">
    <property type="component" value="Unassembled WGS sequence"/>
</dbReference>
<accession>A0A0V8RQU3</accession>
<feature type="transmembrane region" description="Helical" evidence="8">
    <location>
        <begin position="83"/>
        <end position="101"/>
    </location>
</feature>
<evidence type="ECO:0000256" key="4">
    <source>
        <dbReference type="ARBA" id="ARBA00022475"/>
    </source>
</evidence>
<dbReference type="InterPro" id="IPR000522">
    <property type="entry name" value="ABC_transptr_permease_BtuC"/>
</dbReference>
<feature type="transmembrane region" description="Helical" evidence="8">
    <location>
        <begin position="323"/>
        <end position="344"/>
    </location>
</feature>
<sequence length="349" mass="35295">MTPAPSRYKTVSLRRLSVRVHRRSAAVVLIGFILLATLAVYSLTLGDYGLSAGDSFRRLLGDGGPRDDFLGVYFVQSVRLPRMLAAIAVGAALGIAGRIFQTISGNPLGSPDIVGLSTGCATGALIAIIILGSSPTVTGVGALLGGLVSGAVILACAGGMRVTGIRVVLVGIGCSAALRAVNSLLIVKAPLEAAQRAQLWSAGSFSGVTITRLMPLLIVIGAVVVVCAVFAVPLGLVAMGDDVATGLGVRVRRTRMLLIVVAILLVASATSVAGPVAFVALAAPHVAHRLCGGGGVGFTSSALVGALLVLVSDVCAQRLVAPAELPVGVVTGVVGGVYLLWLLIREVRS</sequence>
<dbReference type="GO" id="GO:0022857">
    <property type="term" value="F:transmembrane transporter activity"/>
    <property type="evidence" value="ECO:0007669"/>
    <property type="project" value="InterPro"/>
</dbReference>
<dbReference type="AlphaFoldDB" id="A0A0V8RQU3"/>
<feature type="transmembrane region" description="Helical" evidence="8">
    <location>
        <begin position="113"/>
        <end position="131"/>
    </location>
</feature>
<evidence type="ECO:0000256" key="8">
    <source>
        <dbReference type="SAM" id="Phobius"/>
    </source>
</evidence>
<evidence type="ECO:0000256" key="2">
    <source>
        <dbReference type="ARBA" id="ARBA00007935"/>
    </source>
</evidence>
<dbReference type="GO" id="GO:0005886">
    <property type="term" value="C:plasma membrane"/>
    <property type="evidence" value="ECO:0007669"/>
    <property type="project" value="UniProtKB-SubCell"/>
</dbReference>
<dbReference type="Gene3D" id="1.10.3470.10">
    <property type="entry name" value="ABC transporter involved in vitamin B12 uptake, BtuC"/>
    <property type="match status" value="1"/>
</dbReference>
<evidence type="ECO:0000256" key="3">
    <source>
        <dbReference type="ARBA" id="ARBA00022448"/>
    </source>
</evidence>
<dbReference type="Pfam" id="PF01032">
    <property type="entry name" value="FecCD"/>
    <property type="match status" value="1"/>
</dbReference>
<evidence type="ECO:0000256" key="6">
    <source>
        <dbReference type="ARBA" id="ARBA00022989"/>
    </source>
</evidence>
<feature type="transmembrane region" description="Helical" evidence="8">
    <location>
        <begin position="290"/>
        <end position="311"/>
    </location>
</feature>
<keyword evidence="7 8" id="KW-0472">Membrane</keyword>
<feature type="transmembrane region" description="Helical" evidence="8">
    <location>
        <begin position="24"/>
        <end position="43"/>
    </location>
</feature>
<dbReference type="PANTHER" id="PTHR30472:SF24">
    <property type="entry name" value="FERRIC ENTEROBACTIN TRANSPORT SYSTEM PERMEASE PROTEIN FEPG"/>
    <property type="match status" value="1"/>
</dbReference>
<keyword evidence="4" id="KW-1003">Cell membrane</keyword>
<protein>
    <submittedName>
        <fullName evidence="9">ABC transporter permease</fullName>
    </submittedName>
</protein>
<organism evidence="9 10">
    <name type="scientific">Schaalia odontolytica</name>
    <dbReference type="NCBI Taxonomy" id="1660"/>
    <lineage>
        <taxon>Bacteria</taxon>
        <taxon>Bacillati</taxon>
        <taxon>Actinomycetota</taxon>
        <taxon>Actinomycetes</taxon>
        <taxon>Actinomycetales</taxon>
        <taxon>Actinomycetaceae</taxon>
        <taxon>Schaalia</taxon>
    </lineage>
</organism>
<evidence type="ECO:0000256" key="7">
    <source>
        <dbReference type="ARBA" id="ARBA00023136"/>
    </source>
</evidence>
<dbReference type="InterPro" id="IPR037294">
    <property type="entry name" value="ABC_BtuC-like"/>
</dbReference>
<evidence type="ECO:0000313" key="10">
    <source>
        <dbReference type="Proteomes" id="UP000054686"/>
    </source>
</evidence>
<proteinExistence type="inferred from homology"/>
<dbReference type="CDD" id="cd06550">
    <property type="entry name" value="TM_ABC_iron-siderophores_like"/>
    <property type="match status" value="1"/>
</dbReference>
<comment type="similarity">
    <text evidence="2">Belongs to the binding-protein-dependent transport system permease family. FecCD subfamily.</text>
</comment>
<dbReference type="SUPFAM" id="SSF81345">
    <property type="entry name" value="ABC transporter involved in vitamin B12 uptake, BtuC"/>
    <property type="match status" value="1"/>
</dbReference>
<dbReference type="RefSeq" id="WP_060567348.1">
    <property type="nucleotide sequence ID" value="NZ_CP040006.1"/>
</dbReference>
<dbReference type="OrthoDB" id="4455417at2"/>
<evidence type="ECO:0000256" key="1">
    <source>
        <dbReference type="ARBA" id="ARBA00004651"/>
    </source>
</evidence>
<dbReference type="PANTHER" id="PTHR30472">
    <property type="entry name" value="FERRIC ENTEROBACTIN TRANSPORT SYSTEM PERMEASE PROTEIN"/>
    <property type="match status" value="1"/>
</dbReference>
<feature type="transmembrane region" description="Helical" evidence="8">
    <location>
        <begin position="137"/>
        <end position="157"/>
    </location>
</feature>
<comment type="caution">
    <text evidence="9">The sequence shown here is derived from an EMBL/GenBank/DDBJ whole genome shotgun (WGS) entry which is preliminary data.</text>
</comment>
<evidence type="ECO:0000313" key="9">
    <source>
        <dbReference type="EMBL" id="KSW10469.1"/>
    </source>
</evidence>
<comment type="subcellular location">
    <subcellularLocation>
        <location evidence="1">Cell membrane</location>
        <topology evidence="1">Multi-pass membrane protein</topology>
    </subcellularLocation>
</comment>